<dbReference type="Proteomes" id="UP000612329">
    <property type="component" value="Unassembled WGS sequence"/>
</dbReference>
<evidence type="ECO:0000313" key="4">
    <source>
        <dbReference type="Proteomes" id="UP000612329"/>
    </source>
</evidence>
<proteinExistence type="predicted"/>
<gene>
    <name evidence="3" type="ORF">GCM10007962_32370</name>
</gene>
<dbReference type="RefSeq" id="WP_188655152.1">
    <property type="nucleotide sequence ID" value="NZ_BMNR01000013.1"/>
</dbReference>
<dbReference type="PANTHER" id="PTHR30273:SF2">
    <property type="entry name" value="PROTEIN FECR"/>
    <property type="match status" value="1"/>
</dbReference>
<reference evidence="3" key="2">
    <citation type="submission" date="2020-09" db="EMBL/GenBank/DDBJ databases">
        <authorList>
            <person name="Sun Q."/>
            <person name="Ohkuma M."/>
        </authorList>
    </citation>
    <scope>NUCLEOTIDE SEQUENCE</scope>
    <source>
        <strain evidence="3">JCM 12862</strain>
    </source>
</reference>
<accession>A0A8J3FJ77</accession>
<evidence type="ECO:0000313" key="3">
    <source>
        <dbReference type="EMBL" id="GGK35492.1"/>
    </source>
</evidence>
<dbReference type="InterPro" id="IPR006860">
    <property type="entry name" value="FecR"/>
</dbReference>
<dbReference type="Gene3D" id="2.60.120.1440">
    <property type="match status" value="1"/>
</dbReference>
<feature type="domain" description="Protein FecR C-terminal" evidence="2">
    <location>
        <begin position="233"/>
        <end position="296"/>
    </location>
</feature>
<name>A0A8J3FJ77_9FLAO</name>
<evidence type="ECO:0000259" key="2">
    <source>
        <dbReference type="Pfam" id="PF16344"/>
    </source>
</evidence>
<organism evidence="3 4">
    <name type="scientific">Yeosuana aromativorans</name>
    <dbReference type="NCBI Taxonomy" id="288019"/>
    <lineage>
        <taxon>Bacteria</taxon>
        <taxon>Pseudomonadati</taxon>
        <taxon>Bacteroidota</taxon>
        <taxon>Flavobacteriia</taxon>
        <taxon>Flavobacteriales</taxon>
        <taxon>Flavobacteriaceae</taxon>
        <taxon>Yeosuana</taxon>
    </lineage>
</organism>
<feature type="domain" description="FecR protein" evidence="1">
    <location>
        <begin position="102"/>
        <end position="191"/>
    </location>
</feature>
<dbReference type="InterPro" id="IPR012373">
    <property type="entry name" value="Ferrdict_sens_TM"/>
</dbReference>
<keyword evidence="4" id="KW-1185">Reference proteome</keyword>
<dbReference type="GO" id="GO:0016989">
    <property type="term" value="F:sigma factor antagonist activity"/>
    <property type="evidence" value="ECO:0007669"/>
    <property type="project" value="TreeGrafter"/>
</dbReference>
<evidence type="ECO:0000259" key="1">
    <source>
        <dbReference type="Pfam" id="PF04773"/>
    </source>
</evidence>
<dbReference type="InterPro" id="IPR032508">
    <property type="entry name" value="FecR_C"/>
</dbReference>
<sequence length="304" mass="34905">MNKEHDILKWFEGELSTEEIKERYPNEDFSVFEKVGFYTKQIDVPKVDSQKALADFNAKKLVKHEPKIIPLNFKTIMKVAAILVVMLTSSYFVFFNNVKSYSTEIAQTEIFNLPDNSEVVLNAQSKLTYNKKLWKKERMLDLDGEAFFKVTKGKKFTVKTSAGTIQVLGTHFNVKERANYFEVQCYEGSVRVTHGSDRTILKPGKTFRVINGKISPVKDFKAENPSWLTKESTFDDVPLWQIINELEIQYDVAVDAKNIDTSVRFSGSFTHNNINIALQSVTIPLKLSYKINGKKVELYNYATH</sequence>
<dbReference type="EMBL" id="BMNR01000013">
    <property type="protein sequence ID" value="GGK35492.1"/>
    <property type="molecule type" value="Genomic_DNA"/>
</dbReference>
<dbReference type="Pfam" id="PF04773">
    <property type="entry name" value="FecR"/>
    <property type="match status" value="1"/>
</dbReference>
<dbReference type="Pfam" id="PF16344">
    <property type="entry name" value="FecR_C"/>
    <property type="match status" value="1"/>
</dbReference>
<protein>
    <submittedName>
        <fullName evidence="3">Anti-sigma factor</fullName>
    </submittedName>
</protein>
<dbReference type="AlphaFoldDB" id="A0A8J3FJ77"/>
<reference evidence="3" key="1">
    <citation type="journal article" date="2014" name="Int. J. Syst. Evol. Microbiol.">
        <title>Complete genome sequence of Corynebacterium casei LMG S-19264T (=DSM 44701T), isolated from a smear-ripened cheese.</title>
        <authorList>
            <consortium name="US DOE Joint Genome Institute (JGI-PGF)"/>
            <person name="Walter F."/>
            <person name="Albersmeier A."/>
            <person name="Kalinowski J."/>
            <person name="Ruckert C."/>
        </authorList>
    </citation>
    <scope>NUCLEOTIDE SEQUENCE</scope>
    <source>
        <strain evidence="3">JCM 12862</strain>
    </source>
</reference>
<dbReference type="PANTHER" id="PTHR30273">
    <property type="entry name" value="PERIPLASMIC SIGNAL SENSOR AND SIGMA FACTOR ACTIVATOR FECR-RELATED"/>
    <property type="match status" value="1"/>
</dbReference>
<comment type="caution">
    <text evidence="3">The sequence shown here is derived from an EMBL/GenBank/DDBJ whole genome shotgun (WGS) entry which is preliminary data.</text>
</comment>
<dbReference type="Gene3D" id="3.55.50.30">
    <property type="match status" value="1"/>
</dbReference>